<reference evidence="2" key="1">
    <citation type="journal article" date="2011" name="J. Bacteriol.">
        <title>Genome sequences of eight morphologically diverse alphaproteobacteria.</title>
        <authorList>
            <consortium name="US DOE Joint Genome Institute"/>
            <person name="Brown P.J."/>
            <person name="Kysela D.T."/>
            <person name="Buechlein A."/>
            <person name="Hemmerich C."/>
            <person name="Brun Y.V."/>
        </authorList>
    </citation>
    <scope>NUCLEOTIDE SEQUENCE [LARGE SCALE GENOMIC DNA]</scope>
    <source>
        <strain evidence="2">ATCC 15264 / DSM 4735 / LMG 14903 / NBRC 16000 / CB 81</strain>
    </source>
</reference>
<dbReference type="BioCyc" id="BSUB633149:G1GM8-1862-MONOMER"/>
<evidence type="ECO:0008006" key="3">
    <source>
        <dbReference type="Google" id="ProtNLM"/>
    </source>
</evidence>
<gene>
    <name evidence="1" type="ordered locus">Bresu_1870</name>
</gene>
<dbReference type="AlphaFoldDB" id="D9QHL5"/>
<accession>D9QHL5</accession>
<keyword evidence="2" id="KW-1185">Reference proteome</keyword>
<dbReference type="eggNOG" id="COG3801">
    <property type="taxonomic scope" value="Bacteria"/>
</dbReference>
<evidence type="ECO:0000313" key="1">
    <source>
        <dbReference type="EMBL" id="ADL01181.1"/>
    </source>
</evidence>
<proteinExistence type="predicted"/>
<organism evidence="1 2">
    <name type="scientific">Brevundimonas subvibrioides (strain ATCC 15264 / DSM 4735 / LMG 14903 / NBRC 16000 / CB 81)</name>
    <name type="common">Caulobacter subvibrioides</name>
    <dbReference type="NCBI Taxonomy" id="633149"/>
    <lineage>
        <taxon>Bacteria</taxon>
        <taxon>Pseudomonadati</taxon>
        <taxon>Pseudomonadota</taxon>
        <taxon>Alphaproteobacteria</taxon>
        <taxon>Caulobacterales</taxon>
        <taxon>Caulobacteraceae</taxon>
        <taxon>Brevundimonas</taxon>
    </lineage>
</organism>
<sequence>MTPSELHAMVLTFPETQTGTSYGMPSYKAAGKFFTRLRAEDDSIVVYVDGLDHRDMLMEAEPETFHITDHYRGYPVVLARLATVDPAWLRKTLEKRWLKVVPKRLSRAYAPPA</sequence>
<dbReference type="OrthoDB" id="954305at2"/>
<dbReference type="RefSeq" id="WP_013269282.1">
    <property type="nucleotide sequence ID" value="NC_014375.1"/>
</dbReference>
<dbReference type="HOGENOM" id="CLU_138549_0_1_5"/>
<dbReference type="InterPro" id="IPR058532">
    <property type="entry name" value="YjbR/MT2646/Rv2570-like"/>
</dbReference>
<dbReference type="KEGG" id="bsb:Bresu_1870"/>
<dbReference type="Pfam" id="PF04237">
    <property type="entry name" value="YjbR"/>
    <property type="match status" value="1"/>
</dbReference>
<dbReference type="EMBL" id="CP002102">
    <property type="protein sequence ID" value="ADL01181.1"/>
    <property type="molecule type" value="Genomic_DNA"/>
</dbReference>
<name>D9QHL5_BRESC</name>
<protein>
    <recommendedName>
        <fullName evidence="3">MmcQ/YjbR family DNA-binding protein</fullName>
    </recommendedName>
</protein>
<dbReference type="Proteomes" id="UP000002696">
    <property type="component" value="Chromosome"/>
</dbReference>
<evidence type="ECO:0000313" key="2">
    <source>
        <dbReference type="Proteomes" id="UP000002696"/>
    </source>
</evidence>
<dbReference type="STRING" id="633149.Bresu_1870"/>
<dbReference type="InParanoid" id="D9QHL5"/>